<name>A0ABM7RLH6_9BACT</name>
<organism evidence="1 2">
    <name type="scientific">Haloferula helveola</name>
    <dbReference type="NCBI Taxonomy" id="490095"/>
    <lineage>
        <taxon>Bacteria</taxon>
        <taxon>Pseudomonadati</taxon>
        <taxon>Verrucomicrobiota</taxon>
        <taxon>Verrucomicrobiia</taxon>
        <taxon>Verrucomicrobiales</taxon>
        <taxon>Verrucomicrobiaceae</taxon>
        <taxon>Haloferula</taxon>
    </lineage>
</organism>
<evidence type="ECO:0000313" key="2">
    <source>
        <dbReference type="Proteomes" id="UP001374893"/>
    </source>
</evidence>
<dbReference type="EMBL" id="AP024702">
    <property type="protein sequence ID" value="BCX48649.1"/>
    <property type="molecule type" value="Genomic_DNA"/>
</dbReference>
<evidence type="ECO:0000313" key="1">
    <source>
        <dbReference type="EMBL" id="BCX48649.1"/>
    </source>
</evidence>
<sequence length="251" mass="28670">MCCFSINVRYVNSTRIFARMSEPSRQALAYQMNFGSDEDVAMILPLPVPPGTGEDALKFINLKEYKSFFGDLRDGFPYPRSKKNFALSVDAAPEAGTLKVENVGSFEASFVPTAADFDRLDKRFSIPKATWDKIPVYADYGFAVFKLKKGENEAHPMAFTFPTRHPDKLFFPTVHIHDGEVHEKEEFDHQLYCQVNRTGLFALTRWQESANQASAFTKPEKSKQLIIADKHVYRREYRGTLDNEDVFLETA</sequence>
<dbReference type="Proteomes" id="UP001374893">
    <property type="component" value="Chromosome"/>
</dbReference>
<accession>A0ABM7RLH6</accession>
<dbReference type="RefSeq" id="WP_338684973.1">
    <property type="nucleotide sequence ID" value="NZ_AP024702.1"/>
</dbReference>
<protein>
    <submittedName>
        <fullName evidence="1">Uncharacterized protein</fullName>
    </submittedName>
</protein>
<reference evidence="1 2" key="1">
    <citation type="submission" date="2021-06" db="EMBL/GenBank/DDBJ databases">
        <title>Complete genome of Haloferula helveola possessing various polysaccharide degrading enzymes.</title>
        <authorList>
            <person name="Takami H."/>
            <person name="Huang C."/>
            <person name="Hamasaki K."/>
        </authorList>
    </citation>
    <scope>NUCLEOTIDE SEQUENCE [LARGE SCALE GENOMIC DNA]</scope>
    <source>
        <strain evidence="1 2">CN-1</strain>
    </source>
</reference>
<gene>
    <name evidence="1" type="ORF">HAHE_25570</name>
</gene>
<proteinExistence type="predicted"/>
<keyword evidence="2" id="KW-1185">Reference proteome</keyword>